<dbReference type="InterPro" id="IPR052614">
    <property type="entry name" value="CFAP65"/>
</dbReference>
<dbReference type="PANTHER" id="PTHR46127">
    <property type="entry name" value="CILIA- AND FLAGELLA-ASSOCIATED PROTEIN 65"/>
    <property type="match status" value="1"/>
</dbReference>
<evidence type="ECO:0008006" key="9">
    <source>
        <dbReference type="Google" id="ProtNLM"/>
    </source>
</evidence>
<evidence type="ECO:0000259" key="6">
    <source>
        <dbReference type="Pfam" id="PF24507"/>
    </source>
</evidence>
<proteinExistence type="predicted"/>
<comment type="subcellular location">
    <subcellularLocation>
        <location evidence="1">Cell projection</location>
    </subcellularLocation>
    <subcellularLocation>
        <location evidence="2">Cytoplasm</location>
    </subcellularLocation>
</comment>
<dbReference type="InterPro" id="IPR053879">
    <property type="entry name" value="HYDIN_VesB_CFA65-like_Ig"/>
</dbReference>
<reference evidence="7" key="1">
    <citation type="submission" date="2021-02" db="EMBL/GenBank/DDBJ databases">
        <authorList>
            <person name="Palmer J.M."/>
        </authorList>
    </citation>
    <scope>NUCLEOTIDE SEQUENCE</scope>
    <source>
        <strain evidence="7">SCRP23</strain>
    </source>
</reference>
<evidence type="ECO:0000256" key="3">
    <source>
        <dbReference type="ARBA" id="ARBA00022490"/>
    </source>
</evidence>
<dbReference type="Pfam" id="PF24507">
    <property type="entry name" value="Ig_CFAP65_4th"/>
    <property type="match status" value="1"/>
</dbReference>
<dbReference type="EMBL" id="JAGDFL010000012">
    <property type="protein sequence ID" value="KAG7401460.1"/>
    <property type="molecule type" value="Genomic_DNA"/>
</dbReference>
<dbReference type="PANTHER" id="PTHR46127:SF1">
    <property type="entry name" value="CILIA- AND FLAGELLA-ASSOCIATED PROTEIN 65"/>
    <property type="match status" value="1"/>
</dbReference>
<feature type="domain" description="CFAP65 fourth Ig-like" evidence="6">
    <location>
        <begin position="344"/>
        <end position="431"/>
    </location>
</feature>
<keyword evidence="4" id="KW-0966">Cell projection</keyword>
<accession>A0A8T1XDK1</accession>
<keyword evidence="8" id="KW-1185">Reference proteome</keyword>
<evidence type="ECO:0000256" key="2">
    <source>
        <dbReference type="ARBA" id="ARBA00004496"/>
    </source>
</evidence>
<dbReference type="InterPro" id="IPR058536">
    <property type="entry name" value="Ig_CFAP65_4th"/>
</dbReference>
<sequence>MAEEERPVLDRVEQRRRYGVDCGDCIRFEAGSWAPGGEHMRQLTVRNVSQRTVKFKYELPRTKYFSMNFPTVITLSPGMLTTLDVAFRPVKLEEYDDFVGFSVHVIEGGVAAVTGRFRVPVVARIAALKVEIPFGLDFGFCPTREMTSQRFMLHNCGQIDALFDWTVPAAGEHGSPFAVHPESGEVKAGASVELTASFLPSSASVYVTTTACTVRPNTEDQFGQTLVETMKISGISKFTHLSVSEAELNFGEVLVGAPNTSRAPTEKEFVLRNRSLVRASFSIENVENDHEPRFFFSPLNGVVEAESTVTIKVRYTPLSAGRAIGPMLGIWRKNLASNFVPTRSVNFQDVPVGGKIVSRVISLRNESLLEVFFHFDAQHDGVFHFDRINGKIAPNLDLNVTISFCPPHAGNFYRRFFLLIHNQSTRYLDLV</sequence>
<comment type="caution">
    <text evidence="7">The sequence shown here is derived from an EMBL/GenBank/DDBJ whole genome shotgun (WGS) entry which is preliminary data.</text>
</comment>
<evidence type="ECO:0000313" key="7">
    <source>
        <dbReference type="EMBL" id="KAG7401460.1"/>
    </source>
</evidence>
<protein>
    <recommendedName>
        <fullName evidence="9">MSP domain-containing protein</fullName>
    </recommendedName>
</protein>
<feature type="domain" description="HYDIN/VesB/CFA65-like Ig-like" evidence="5">
    <location>
        <begin position="135"/>
        <end position="210"/>
    </location>
</feature>
<organism evidence="7 8">
    <name type="scientific">Phytophthora boehmeriae</name>
    <dbReference type="NCBI Taxonomy" id="109152"/>
    <lineage>
        <taxon>Eukaryota</taxon>
        <taxon>Sar</taxon>
        <taxon>Stramenopiles</taxon>
        <taxon>Oomycota</taxon>
        <taxon>Peronosporomycetes</taxon>
        <taxon>Peronosporales</taxon>
        <taxon>Peronosporaceae</taxon>
        <taxon>Phytophthora</taxon>
    </lineage>
</organism>
<dbReference type="Pfam" id="PF22544">
    <property type="entry name" value="HYDIN_VesB_CFA65-like_Ig"/>
    <property type="match status" value="1"/>
</dbReference>
<dbReference type="GO" id="GO:0042995">
    <property type="term" value="C:cell projection"/>
    <property type="evidence" value="ECO:0007669"/>
    <property type="project" value="UniProtKB-SubCell"/>
</dbReference>
<dbReference type="OrthoDB" id="415597at2759"/>
<gene>
    <name evidence="7" type="ORF">PHYBOEH_001005</name>
</gene>
<evidence type="ECO:0000313" key="8">
    <source>
        <dbReference type="Proteomes" id="UP000693981"/>
    </source>
</evidence>
<dbReference type="GO" id="GO:0005737">
    <property type="term" value="C:cytoplasm"/>
    <property type="evidence" value="ECO:0007669"/>
    <property type="project" value="UniProtKB-SubCell"/>
</dbReference>
<evidence type="ECO:0000256" key="4">
    <source>
        <dbReference type="ARBA" id="ARBA00023273"/>
    </source>
</evidence>
<dbReference type="Proteomes" id="UP000693981">
    <property type="component" value="Unassembled WGS sequence"/>
</dbReference>
<dbReference type="AlphaFoldDB" id="A0A8T1XDK1"/>
<evidence type="ECO:0000256" key="1">
    <source>
        <dbReference type="ARBA" id="ARBA00004316"/>
    </source>
</evidence>
<evidence type="ECO:0000259" key="5">
    <source>
        <dbReference type="Pfam" id="PF22544"/>
    </source>
</evidence>
<name>A0A8T1XDK1_9STRA</name>
<keyword evidence="3" id="KW-0963">Cytoplasm</keyword>